<dbReference type="WBParaSite" id="HNAJ_0001249301-mRNA-1">
    <property type="protein sequence ID" value="HNAJ_0001249301-mRNA-1"/>
    <property type="gene ID" value="HNAJ_0001249301"/>
</dbReference>
<evidence type="ECO:0000313" key="3">
    <source>
        <dbReference type="Proteomes" id="UP000278807"/>
    </source>
</evidence>
<evidence type="ECO:0000256" key="1">
    <source>
        <dbReference type="SAM" id="MobiDB-lite"/>
    </source>
</evidence>
<gene>
    <name evidence="2" type="ORF">HNAJ_LOCUS12478</name>
</gene>
<feature type="compositionally biased region" description="Basic residues" evidence="1">
    <location>
        <begin position="1"/>
        <end position="10"/>
    </location>
</feature>
<evidence type="ECO:0000313" key="2">
    <source>
        <dbReference type="EMBL" id="VDO13227.1"/>
    </source>
</evidence>
<name>A0A0R3TXA5_RODNA</name>
<keyword evidence="3" id="KW-1185">Reference proteome</keyword>
<protein>
    <submittedName>
        <fullName evidence="2 4">Uncharacterized protein</fullName>
    </submittedName>
</protein>
<feature type="compositionally biased region" description="Basic and acidic residues" evidence="1">
    <location>
        <begin position="48"/>
        <end position="57"/>
    </location>
</feature>
<reference evidence="2 3" key="2">
    <citation type="submission" date="2018-11" db="EMBL/GenBank/DDBJ databases">
        <authorList>
            <consortium name="Pathogen Informatics"/>
        </authorList>
    </citation>
    <scope>NUCLEOTIDE SEQUENCE [LARGE SCALE GENOMIC DNA]</scope>
</reference>
<dbReference type="Proteomes" id="UP000278807">
    <property type="component" value="Unassembled WGS sequence"/>
</dbReference>
<feature type="region of interest" description="Disordered" evidence="1">
    <location>
        <begin position="1"/>
        <end position="84"/>
    </location>
</feature>
<dbReference type="EMBL" id="UZAE01014353">
    <property type="protein sequence ID" value="VDO13227.1"/>
    <property type="molecule type" value="Genomic_DNA"/>
</dbReference>
<proteinExistence type="predicted"/>
<reference evidence="4" key="1">
    <citation type="submission" date="2017-02" db="UniProtKB">
        <authorList>
            <consortium name="WormBaseParasite"/>
        </authorList>
    </citation>
    <scope>IDENTIFICATION</scope>
</reference>
<sequence length="95" mass="10507">MPRQNGRRQTHGVAMHGGNQKPFRASTEILVAIRSGKRVHRPQCTLKESTRPTDESTTRLLTPASQDLAVEQHHPAPTKQDSTRSGINASFILIV</sequence>
<dbReference type="AlphaFoldDB" id="A0A0R3TXA5"/>
<accession>A0A0R3TXA5</accession>
<organism evidence="4">
    <name type="scientific">Rodentolepis nana</name>
    <name type="common">Dwarf tapeworm</name>
    <name type="synonym">Hymenolepis nana</name>
    <dbReference type="NCBI Taxonomy" id="102285"/>
    <lineage>
        <taxon>Eukaryota</taxon>
        <taxon>Metazoa</taxon>
        <taxon>Spiralia</taxon>
        <taxon>Lophotrochozoa</taxon>
        <taxon>Platyhelminthes</taxon>
        <taxon>Cestoda</taxon>
        <taxon>Eucestoda</taxon>
        <taxon>Cyclophyllidea</taxon>
        <taxon>Hymenolepididae</taxon>
        <taxon>Rodentolepis</taxon>
    </lineage>
</organism>
<evidence type="ECO:0000313" key="4">
    <source>
        <dbReference type="WBParaSite" id="HNAJ_0001249301-mRNA-1"/>
    </source>
</evidence>